<name>A0A6I2M8P7_9BACI</name>
<reference evidence="2 3" key="1">
    <citation type="submission" date="2019-11" db="EMBL/GenBank/DDBJ databases">
        <title>Bacillus idriensis genome.</title>
        <authorList>
            <person name="Konopka E.N."/>
            <person name="Newman J.D."/>
        </authorList>
    </citation>
    <scope>NUCLEOTIDE SEQUENCE [LARGE SCALE GENOMIC DNA]</scope>
    <source>
        <strain evidence="2 3">DSM 19097</strain>
    </source>
</reference>
<accession>A0A6I2M8P7</accession>
<dbReference type="AlphaFoldDB" id="A0A6I2M8P7"/>
<feature type="transmembrane region" description="Helical" evidence="1">
    <location>
        <begin position="67"/>
        <end position="85"/>
    </location>
</feature>
<dbReference type="EMBL" id="WKKF01000001">
    <property type="protein sequence ID" value="MRX52801.1"/>
    <property type="molecule type" value="Genomic_DNA"/>
</dbReference>
<evidence type="ECO:0008006" key="4">
    <source>
        <dbReference type="Google" id="ProtNLM"/>
    </source>
</evidence>
<feature type="transmembrane region" description="Helical" evidence="1">
    <location>
        <begin position="41"/>
        <end position="60"/>
    </location>
</feature>
<protein>
    <recommendedName>
        <fullName evidence="4">Beta-carotene 15,15'-monooxygenase</fullName>
    </recommendedName>
</protein>
<keyword evidence="3" id="KW-1185">Reference proteome</keyword>
<organism evidence="2 3">
    <name type="scientific">Metabacillus idriensis</name>
    <dbReference type="NCBI Taxonomy" id="324768"/>
    <lineage>
        <taxon>Bacteria</taxon>
        <taxon>Bacillati</taxon>
        <taxon>Bacillota</taxon>
        <taxon>Bacilli</taxon>
        <taxon>Bacillales</taxon>
        <taxon>Bacillaceae</taxon>
        <taxon>Metabacillus</taxon>
    </lineage>
</organism>
<evidence type="ECO:0000313" key="2">
    <source>
        <dbReference type="EMBL" id="MRX52801.1"/>
    </source>
</evidence>
<keyword evidence="1" id="KW-0472">Membrane</keyword>
<comment type="caution">
    <text evidence="2">The sequence shown here is derived from an EMBL/GenBank/DDBJ whole genome shotgun (WGS) entry which is preliminary data.</text>
</comment>
<gene>
    <name evidence="2" type="ORF">GJU41_02345</name>
</gene>
<evidence type="ECO:0000256" key="1">
    <source>
        <dbReference type="SAM" id="Phobius"/>
    </source>
</evidence>
<keyword evidence="1" id="KW-1133">Transmembrane helix</keyword>
<feature type="transmembrane region" description="Helical" evidence="1">
    <location>
        <begin position="221"/>
        <end position="241"/>
    </location>
</feature>
<feature type="transmembrane region" description="Helical" evidence="1">
    <location>
        <begin position="97"/>
        <end position="119"/>
    </location>
</feature>
<dbReference type="RefSeq" id="WP_070878344.1">
    <property type="nucleotide sequence ID" value="NZ_CAJGAA010000001.1"/>
</dbReference>
<dbReference type="Proteomes" id="UP000441585">
    <property type="component" value="Unassembled WGS sequence"/>
</dbReference>
<feature type="transmembrane region" description="Helical" evidence="1">
    <location>
        <begin position="194"/>
        <end position="215"/>
    </location>
</feature>
<proteinExistence type="predicted"/>
<sequence>MTHSLTKPKWGLFAALVLLIAGSNAAIYRFPFMQPVPQGAALGSLLDFLVVIPLLTYLFILRKRYSLTYLLPVILAGYGFARFLIPAQQVEAYSFIPWLLFACEALVLLAEIFILILFFKKLPRIIGDYKLNIDLPFFFPKAKAVFEKHVPSNRLMDILFTEISIFYYAFFNWRKKAPQHAGVYFTAHHQTSVIALNIMLIHAIVIETAGFHFLLHSFSPVLSWVLLILNSYGVLFILADLQAIRLTPYRLTEHSLYLQAGISKRIIIPLHLIKEIIDNDFPKKLTREQEKTVLDLSLPDFIKEKPAIKIVLKEAVTAELMYGFKKKADVILLNADEARRFISEVSAKINRV</sequence>
<keyword evidence="1" id="KW-0812">Transmembrane</keyword>
<evidence type="ECO:0000313" key="3">
    <source>
        <dbReference type="Proteomes" id="UP000441585"/>
    </source>
</evidence>